<gene>
    <name evidence="1" type="ORF">UDIV_5750</name>
</gene>
<evidence type="ECO:0000313" key="2">
    <source>
        <dbReference type="Proteomes" id="UP000028537"/>
    </source>
</evidence>
<accession>A0A084EX95</accession>
<comment type="caution">
    <text evidence="1">The sequence shown here is derived from an EMBL/GenBank/DDBJ whole genome shotgun (WGS) entry which is preliminary data.</text>
</comment>
<sequence>MVDKIKVTSFNFVYYDNQWQHAKEVNFSLWEKYGKIFRYFESKKEKAGIRFKNSKTNEVYFQTSFDRLITYWSGRRWIQFDTVGFQSSWELDSKEDKNYAIDLVEFYDENGSYSINLENKILEFNPKYDALKPLDKVEPKPKD</sequence>
<dbReference type="EMBL" id="JFDP01000069">
    <property type="protein sequence ID" value="KEZ22587.1"/>
    <property type="molecule type" value="Genomic_DNA"/>
</dbReference>
<keyword evidence="2" id="KW-1185">Reference proteome</keyword>
<dbReference type="Proteomes" id="UP000028537">
    <property type="component" value="Unassembled WGS sequence"/>
</dbReference>
<organism evidence="1 2">
    <name type="scientific">Ureaplasma diversum NCTC 246</name>
    <dbReference type="NCBI Taxonomy" id="1188241"/>
    <lineage>
        <taxon>Bacteria</taxon>
        <taxon>Bacillati</taxon>
        <taxon>Mycoplasmatota</taxon>
        <taxon>Mycoplasmoidales</taxon>
        <taxon>Mycoplasmoidaceae</taxon>
        <taxon>Ureaplasma</taxon>
    </lineage>
</organism>
<evidence type="ECO:0000313" key="1">
    <source>
        <dbReference type="EMBL" id="KEZ22587.1"/>
    </source>
</evidence>
<reference evidence="1 2" key="1">
    <citation type="submission" date="2014-02" db="EMBL/GenBank/DDBJ databases">
        <title>Genome sequence of Ureaplasma diversum strain 246.</title>
        <authorList>
            <person name="Sirand-Pugnet P."/>
            <person name="Breton M."/>
            <person name="Dordet-Frisoni E."/>
            <person name="Baranowski E."/>
            <person name="Barre A."/>
            <person name="Couture C."/>
            <person name="Dupuy V."/>
            <person name="Gaurivaud P."/>
            <person name="Jacob D."/>
            <person name="Lemaitre C."/>
            <person name="Manso-Silvan L."/>
            <person name="Nikolski M."/>
            <person name="Nouvel L.-X."/>
            <person name="Poumarat F."/>
            <person name="Tardy F."/>
            <person name="Thebault P."/>
            <person name="Theil S."/>
            <person name="Citti C."/>
            <person name="Thiaucourt F."/>
            <person name="Blanchard A."/>
        </authorList>
    </citation>
    <scope>NUCLEOTIDE SEQUENCE [LARGE SCALE GENOMIC DNA]</scope>
    <source>
        <strain evidence="1 2">NCTC 246</strain>
    </source>
</reference>
<dbReference type="AlphaFoldDB" id="A0A084EX95"/>
<proteinExistence type="predicted"/>
<protein>
    <submittedName>
        <fullName evidence="1">Uncharacterized protein</fullName>
    </submittedName>
</protein>
<name>A0A084EX95_9BACT</name>